<evidence type="ECO:0000313" key="4">
    <source>
        <dbReference type="Proteomes" id="UP000244336"/>
    </source>
</evidence>
<dbReference type="GO" id="GO:0006104">
    <property type="term" value="P:succinyl-CoA metabolic process"/>
    <property type="evidence" value="ECO:0007669"/>
    <property type="project" value="TreeGrafter"/>
</dbReference>
<dbReference type="EMBL" id="CM009757">
    <property type="protein sequence ID" value="PUZ39624.1"/>
    <property type="molecule type" value="Genomic_DNA"/>
</dbReference>
<dbReference type="InterPro" id="IPR013815">
    <property type="entry name" value="ATP_grasp_subdomain_1"/>
</dbReference>
<dbReference type="GO" id="GO:0042709">
    <property type="term" value="C:succinate-CoA ligase complex"/>
    <property type="evidence" value="ECO:0007669"/>
    <property type="project" value="TreeGrafter"/>
</dbReference>
<feature type="compositionally biased region" description="Low complexity" evidence="1">
    <location>
        <begin position="22"/>
        <end position="43"/>
    </location>
</feature>
<dbReference type="STRING" id="1504633.A0A2T7C8G5"/>
<gene>
    <name evidence="3" type="ORF">GQ55_9G342600</name>
</gene>
<dbReference type="GO" id="GO:0005739">
    <property type="term" value="C:mitochondrion"/>
    <property type="evidence" value="ECO:0007669"/>
    <property type="project" value="TreeGrafter"/>
</dbReference>
<sequence>MPRLIIFPCDLSLPPPPPTRPSHPARLPLVPVSSARTPSTSRRSAPHDAFPLAPPRAAAAALPSRRCSPRASSRRRRRVIAPSPPRRATVPPSRRREGSGSLEKLASRTLSVAGRWQHQQLRRLNIHEYQGAELMGKYGINAPRGATAGSAQEVKDALKNIVVKSQTLAGGRRLGTFKSGLNGGVHIVKAEEAEGLASKTLGQIQVTKQTGPEGKIVSKTGSGKTYTMGTDYSGEGKCGGIIP</sequence>
<dbReference type="GO" id="GO:0004775">
    <property type="term" value="F:succinate-CoA ligase (ADP-forming) activity"/>
    <property type="evidence" value="ECO:0007669"/>
    <property type="project" value="TreeGrafter"/>
</dbReference>
<feature type="region of interest" description="Disordered" evidence="1">
    <location>
        <begin position="9"/>
        <end position="103"/>
    </location>
</feature>
<proteinExistence type="predicted"/>
<dbReference type="Pfam" id="PF08442">
    <property type="entry name" value="ATP-grasp_2"/>
    <property type="match status" value="1"/>
</dbReference>
<dbReference type="UniPathway" id="UPA00223">
    <property type="reaction ID" value="UER00999"/>
</dbReference>
<dbReference type="OrthoDB" id="1638943at2759"/>
<dbReference type="AlphaFoldDB" id="A0A2T7C8G5"/>
<dbReference type="GO" id="GO:0005524">
    <property type="term" value="F:ATP binding"/>
    <property type="evidence" value="ECO:0007669"/>
    <property type="project" value="InterPro"/>
</dbReference>
<dbReference type="Gene3D" id="3.30.1490.20">
    <property type="entry name" value="ATP-grasp fold, A domain"/>
    <property type="match status" value="1"/>
</dbReference>
<dbReference type="Gramene" id="PUZ39624">
    <property type="protein sequence ID" value="PUZ39624"/>
    <property type="gene ID" value="GQ55_9G342600"/>
</dbReference>
<feature type="domain" description="ATP-grasp fold succinyl-CoA synthetase-type" evidence="2">
    <location>
        <begin position="125"/>
        <end position="219"/>
    </location>
</feature>
<keyword evidence="4" id="KW-1185">Reference proteome</keyword>
<protein>
    <recommendedName>
        <fullName evidence="2">ATP-grasp fold succinyl-CoA synthetase-type domain-containing protein</fullName>
    </recommendedName>
</protein>
<evidence type="ECO:0000256" key="1">
    <source>
        <dbReference type="SAM" id="MobiDB-lite"/>
    </source>
</evidence>
<dbReference type="GO" id="GO:0006099">
    <property type="term" value="P:tricarboxylic acid cycle"/>
    <property type="evidence" value="ECO:0007669"/>
    <property type="project" value="UniProtKB-UniPathway"/>
</dbReference>
<dbReference type="Proteomes" id="UP000244336">
    <property type="component" value="Chromosome 9"/>
</dbReference>
<dbReference type="PANTHER" id="PTHR11815">
    <property type="entry name" value="SUCCINYL-COA SYNTHETASE BETA CHAIN"/>
    <property type="match status" value="1"/>
</dbReference>
<reference evidence="3 4" key="1">
    <citation type="submission" date="2018-04" db="EMBL/GenBank/DDBJ databases">
        <title>WGS assembly of Panicum hallii var. hallii HAL2.</title>
        <authorList>
            <person name="Lovell J."/>
            <person name="Jenkins J."/>
            <person name="Lowry D."/>
            <person name="Mamidi S."/>
            <person name="Sreedasyam A."/>
            <person name="Weng X."/>
            <person name="Barry K."/>
            <person name="Bonette J."/>
            <person name="Campitelli B."/>
            <person name="Daum C."/>
            <person name="Gordon S."/>
            <person name="Gould B."/>
            <person name="Lipzen A."/>
            <person name="MacQueen A."/>
            <person name="Palacio-Mejia J."/>
            <person name="Plott C."/>
            <person name="Shakirov E."/>
            <person name="Shu S."/>
            <person name="Yoshinaga Y."/>
            <person name="Zane M."/>
            <person name="Rokhsar D."/>
            <person name="Grimwood J."/>
            <person name="Schmutz J."/>
            <person name="Juenger T."/>
        </authorList>
    </citation>
    <scope>NUCLEOTIDE SEQUENCE [LARGE SCALE GENOMIC DNA]</scope>
    <source>
        <strain evidence="4">cv. HAL2</strain>
    </source>
</reference>
<organism evidence="3 4">
    <name type="scientific">Panicum hallii var. hallii</name>
    <dbReference type="NCBI Taxonomy" id="1504633"/>
    <lineage>
        <taxon>Eukaryota</taxon>
        <taxon>Viridiplantae</taxon>
        <taxon>Streptophyta</taxon>
        <taxon>Embryophyta</taxon>
        <taxon>Tracheophyta</taxon>
        <taxon>Spermatophyta</taxon>
        <taxon>Magnoliopsida</taxon>
        <taxon>Liliopsida</taxon>
        <taxon>Poales</taxon>
        <taxon>Poaceae</taxon>
        <taxon>PACMAD clade</taxon>
        <taxon>Panicoideae</taxon>
        <taxon>Panicodae</taxon>
        <taxon>Paniceae</taxon>
        <taxon>Panicinae</taxon>
        <taxon>Panicum</taxon>
        <taxon>Panicum sect. Panicum</taxon>
    </lineage>
</organism>
<name>A0A2T7C8G5_9POAL</name>
<evidence type="ECO:0000313" key="3">
    <source>
        <dbReference type="EMBL" id="PUZ39624.1"/>
    </source>
</evidence>
<dbReference type="PANTHER" id="PTHR11815:SF10">
    <property type="entry name" value="SUCCINATE--COA LIGASE [GDP-FORMING] SUBUNIT BETA, MITOCHONDRIAL"/>
    <property type="match status" value="1"/>
</dbReference>
<accession>A0A2T7C8G5</accession>
<dbReference type="SUPFAM" id="SSF56059">
    <property type="entry name" value="Glutathione synthetase ATP-binding domain-like"/>
    <property type="match status" value="1"/>
</dbReference>
<feature type="compositionally biased region" description="Low complexity" evidence="1">
    <location>
        <begin position="55"/>
        <end position="71"/>
    </location>
</feature>
<evidence type="ECO:0000259" key="2">
    <source>
        <dbReference type="Pfam" id="PF08442"/>
    </source>
</evidence>
<dbReference type="InterPro" id="IPR013650">
    <property type="entry name" value="ATP-grasp_succ-CoA_synth-type"/>
</dbReference>